<dbReference type="EMBL" id="MK580972">
    <property type="protein sequence ID" value="QBP06380.1"/>
    <property type="molecule type" value="Genomic_DNA"/>
</dbReference>
<sequence length="86" mass="9874">MSVDAHHEPAYSAIIGACAWSVGESLDDLDGYIIKSPNSSIESAKCGWRDIDRDYKWWCLIDQQRIKNESKQLKRWTLSDFDPAIQ</sequence>
<dbReference type="GeneID" id="55614854"/>
<protein>
    <submittedName>
        <fullName evidence="1">Uncharacterized protein</fullName>
    </submittedName>
</protein>
<name>A0A482IH09_9CAUD</name>
<reference evidence="1 2" key="1">
    <citation type="submission" date="2019-02" db="EMBL/GenBank/DDBJ databases">
        <authorList>
            <person name="He Y."/>
            <person name="Shi H."/>
            <person name="Li J."/>
            <person name="Sun Y."/>
        </authorList>
    </citation>
    <scope>NUCLEOTIDE SEQUENCE [LARGE SCALE GENOMIC DNA]</scope>
</reference>
<organism evidence="1 2">
    <name type="scientific">Stenotrophomonas phage YB07</name>
    <dbReference type="NCBI Taxonomy" id="2555548"/>
    <lineage>
        <taxon>Viruses</taxon>
        <taxon>Duplodnaviria</taxon>
        <taxon>Heunggongvirae</taxon>
        <taxon>Uroviricota</taxon>
        <taxon>Caudoviricetes</taxon>
        <taxon>Menderavirus</taxon>
        <taxon>Menderavirus IMESM1</taxon>
    </lineage>
</organism>
<proteinExistence type="predicted"/>
<dbReference type="Proteomes" id="UP000294655">
    <property type="component" value="Segment"/>
</dbReference>
<dbReference type="KEGG" id="vg:55614854"/>
<evidence type="ECO:0000313" key="1">
    <source>
        <dbReference type="EMBL" id="QBP06380.1"/>
    </source>
</evidence>
<dbReference type="RefSeq" id="YP_009844530.1">
    <property type="nucleotide sequence ID" value="NC_048755.1"/>
</dbReference>
<accession>A0A482IH09</accession>
<evidence type="ECO:0000313" key="2">
    <source>
        <dbReference type="Proteomes" id="UP000294655"/>
    </source>
</evidence>